<gene>
    <name evidence="1" type="ORF">SEV965_LOCUS38101</name>
</gene>
<dbReference type="EMBL" id="CAJNOU010008753">
    <property type="protein sequence ID" value="CAF1540541.1"/>
    <property type="molecule type" value="Genomic_DNA"/>
</dbReference>
<dbReference type="Proteomes" id="UP000663889">
    <property type="component" value="Unassembled WGS sequence"/>
</dbReference>
<protein>
    <submittedName>
        <fullName evidence="1">Uncharacterized protein</fullName>
    </submittedName>
</protein>
<proteinExistence type="predicted"/>
<organism evidence="1 2">
    <name type="scientific">Rotaria sordida</name>
    <dbReference type="NCBI Taxonomy" id="392033"/>
    <lineage>
        <taxon>Eukaryota</taxon>
        <taxon>Metazoa</taxon>
        <taxon>Spiralia</taxon>
        <taxon>Gnathifera</taxon>
        <taxon>Rotifera</taxon>
        <taxon>Eurotatoria</taxon>
        <taxon>Bdelloidea</taxon>
        <taxon>Philodinida</taxon>
        <taxon>Philodinidae</taxon>
        <taxon>Rotaria</taxon>
    </lineage>
</organism>
<evidence type="ECO:0000313" key="2">
    <source>
        <dbReference type="Proteomes" id="UP000663889"/>
    </source>
</evidence>
<accession>A0A815VVH8</accession>
<name>A0A815VVH8_9BILA</name>
<comment type="caution">
    <text evidence="1">The sequence shown here is derived from an EMBL/GenBank/DDBJ whole genome shotgun (WGS) entry which is preliminary data.</text>
</comment>
<feature type="non-terminal residue" evidence="1">
    <location>
        <position position="128"/>
    </location>
</feature>
<reference evidence="1" key="1">
    <citation type="submission" date="2021-02" db="EMBL/GenBank/DDBJ databases">
        <authorList>
            <person name="Nowell W R."/>
        </authorList>
    </citation>
    <scope>NUCLEOTIDE SEQUENCE</scope>
</reference>
<sequence>ASNELRTNALSSVRYAEFCLPSCHYGYNKANHIGKDLVPFLSRYMPHLQTLRLWRPDDFLLTTNDVIHPIGGGFTSDDVIHSIGGGFTSDDVIHPIGGGFTSDDVIHPIGGEQKSGGVISLNLWCFKI</sequence>
<dbReference type="AlphaFoldDB" id="A0A815VVH8"/>
<evidence type="ECO:0000313" key="1">
    <source>
        <dbReference type="EMBL" id="CAF1540541.1"/>
    </source>
</evidence>